<dbReference type="InterPro" id="IPR036412">
    <property type="entry name" value="HAD-like_sf"/>
</dbReference>
<feature type="region of interest" description="Disordered" evidence="3">
    <location>
        <begin position="903"/>
        <end position="959"/>
    </location>
</feature>
<feature type="compositionally biased region" description="Acidic residues" evidence="3">
    <location>
        <begin position="685"/>
        <end position="701"/>
    </location>
</feature>
<dbReference type="GO" id="GO:0019432">
    <property type="term" value="P:triglyceride biosynthetic process"/>
    <property type="evidence" value="ECO:0007669"/>
    <property type="project" value="TreeGrafter"/>
</dbReference>
<proteinExistence type="inferred from homology"/>
<dbReference type="InterPro" id="IPR007651">
    <property type="entry name" value="Lipin_N"/>
</dbReference>
<comment type="similarity">
    <text evidence="1">Belongs to the lipin family.</text>
</comment>
<feature type="compositionally biased region" description="Basic and acidic residues" evidence="3">
    <location>
        <begin position="809"/>
        <end position="819"/>
    </location>
</feature>
<evidence type="ECO:0000256" key="3">
    <source>
        <dbReference type="SAM" id="MobiDB-lite"/>
    </source>
</evidence>
<keyword evidence="2" id="KW-0597">Phosphoprotein</keyword>
<feature type="compositionally biased region" description="Polar residues" evidence="3">
    <location>
        <begin position="931"/>
        <end position="943"/>
    </location>
</feature>
<dbReference type="FunFam" id="3.40.50.1000:FF:000063">
    <property type="entry name" value="Nuclear elongation and deformation protein"/>
    <property type="match status" value="1"/>
</dbReference>
<dbReference type="InterPro" id="IPR031315">
    <property type="entry name" value="LNS2/PITP"/>
</dbReference>
<feature type="compositionally biased region" description="Polar residues" evidence="3">
    <location>
        <begin position="713"/>
        <end position="725"/>
    </location>
</feature>
<dbReference type="PANTHER" id="PTHR12181:SF12">
    <property type="entry name" value="PHOSPHATIDATE PHOSPHATASE"/>
    <property type="match status" value="1"/>
</dbReference>
<feature type="region of interest" description="Disordered" evidence="3">
    <location>
        <begin position="109"/>
        <end position="130"/>
    </location>
</feature>
<evidence type="ECO:0000313" key="5">
    <source>
        <dbReference type="EMBL" id="OBA26832.1"/>
    </source>
</evidence>
<feature type="compositionally biased region" description="Acidic residues" evidence="3">
    <location>
        <begin position="944"/>
        <end position="959"/>
    </location>
</feature>
<accession>A0A1B7TDK4</accession>
<keyword evidence="6" id="KW-1185">Reference proteome</keyword>
<feature type="region of interest" description="Disordered" evidence="3">
    <location>
        <begin position="285"/>
        <end position="343"/>
    </location>
</feature>
<evidence type="ECO:0000256" key="2">
    <source>
        <dbReference type="ARBA" id="ARBA00022553"/>
    </source>
</evidence>
<dbReference type="InterPro" id="IPR057124">
    <property type="entry name" value="Ned1-like_M"/>
</dbReference>
<evidence type="ECO:0000259" key="4">
    <source>
        <dbReference type="SMART" id="SM00775"/>
    </source>
</evidence>
<evidence type="ECO:0000313" key="6">
    <source>
        <dbReference type="Proteomes" id="UP000092321"/>
    </source>
</evidence>
<dbReference type="GO" id="GO:0009062">
    <property type="term" value="P:fatty acid catabolic process"/>
    <property type="evidence" value="ECO:0007669"/>
    <property type="project" value="TreeGrafter"/>
</dbReference>
<feature type="domain" description="LNS2/PITP" evidence="4">
    <location>
        <begin position="398"/>
        <end position="597"/>
    </location>
</feature>
<dbReference type="GO" id="GO:0008195">
    <property type="term" value="F:phosphatidate phosphatase activity"/>
    <property type="evidence" value="ECO:0007669"/>
    <property type="project" value="TreeGrafter"/>
</dbReference>
<dbReference type="GO" id="GO:0005634">
    <property type="term" value="C:nucleus"/>
    <property type="evidence" value="ECO:0007669"/>
    <property type="project" value="UniProtKB-ARBA"/>
</dbReference>
<dbReference type="Gene3D" id="3.40.50.1000">
    <property type="entry name" value="HAD superfamily/HAD-like"/>
    <property type="match status" value="1"/>
</dbReference>
<dbReference type="OrthoDB" id="4567at2759"/>
<gene>
    <name evidence="5" type="ORF">HANVADRAFT_75128</name>
</gene>
<comment type="caution">
    <text evidence="5">The sequence shown here is derived from an EMBL/GenBank/DDBJ whole genome shotgun (WGS) entry which is preliminary data.</text>
</comment>
<protein>
    <submittedName>
        <fullName evidence="5">LNS2-domain-containing protein</fullName>
    </submittedName>
</protein>
<dbReference type="SMART" id="SM00775">
    <property type="entry name" value="LNS2"/>
    <property type="match status" value="1"/>
</dbReference>
<feature type="compositionally biased region" description="Low complexity" evidence="3">
    <location>
        <begin position="726"/>
        <end position="742"/>
    </location>
</feature>
<dbReference type="SUPFAM" id="SSF56784">
    <property type="entry name" value="HAD-like"/>
    <property type="match status" value="1"/>
</dbReference>
<sequence length="959" mass="106595">MQYFGKALGSVTKSWSAINPATLSGAVDVIVVEHADGELSCSPFHVRFGKFQVLKPSQKKVDVFINGQATTIPMKLSDHGEAQFIFEFLGEGLPEDMFASSPVASVASSPMQTPTKMKQSDENTKVNSLEEPDFLDINQPYSEQITPEAEGRPIRSQNGNYSYTDFNSVISTPSSPHFNPIKEKLEKIKIPTKVDNFTGDLLLDIEGYKSSKNKIHDSDELVQQILRDEFGEDMLHKIIEKDDNGNIRLINNAGLASAVHSLDASAPMANTAINVATNGVSSGIVSSLRENSPENEDDLESTPLYDPGSPTSVNSDSTFNSLNTSTIDNKNNNSNVGVKGDGDSQARTRKYIKTLRLTSDQLKCLNLKHGTNDLKFVIDKGSSQLEAKLYLWKWDTPIVISDIDGTITKSDALGHVMAMIGKDWTHAGVSKLFTDIHANGYNIMYLTARSAGLADNTRAYLRSINQDGFTIPEGPVILSPDRTFTALKREVILKKPEVFKMACLNDIRKLYLKDLSLDGADENDRETDIMFKKREENEKGVPMKLSSSSAGVFDDDMPTPFIAGFGNRITDGISYRSVGIPRSRIFTINPYGEVHMELLELSGYKSSYLFINELVDHFFPPVIGVNGINKDTDNELNAFNDTDFKNTNKANEALQVKMTLFRNKEGKFTDSTYWKEPLMEVSDLSDDDGFNVSNDNDETGEERDSYNTMLGRKSSSSNGSFQRPRTFSSTNSTTGGNVSFSNYTSPLQDKKKRSSGSQSSDLFENNGVGFFANQRNKSNSISHNRTKSNDSRFFSWGGGNSNNNNNNNNDRDYQIPSSIHDDELSPQALNKAFDTSTDIFENHDGESPKEFGKKVYLELNSPLSSPKASIFDDDYISKKLSSPAISTSNSYLEKDHIESISLNNEDHHDNNNNNNINNHGFDDDDGKHINPQKSNKLIFNEQTSDLENDEFDEDDEFEI</sequence>
<evidence type="ECO:0000256" key="1">
    <source>
        <dbReference type="ARBA" id="ARBA00005476"/>
    </source>
</evidence>
<dbReference type="Proteomes" id="UP000092321">
    <property type="component" value="Unassembled WGS sequence"/>
</dbReference>
<feature type="compositionally biased region" description="Polar residues" evidence="3">
    <location>
        <begin position="773"/>
        <end position="783"/>
    </location>
</feature>
<dbReference type="Pfam" id="PF24565">
    <property type="entry name" value="Ned1_M"/>
    <property type="match status" value="1"/>
</dbReference>
<dbReference type="EMBL" id="LXPE01000013">
    <property type="protein sequence ID" value="OBA26832.1"/>
    <property type="molecule type" value="Genomic_DNA"/>
</dbReference>
<feature type="compositionally biased region" description="Low complexity" evidence="3">
    <location>
        <begin position="328"/>
        <end position="338"/>
    </location>
</feature>
<feature type="compositionally biased region" description="Polar residues" evidence="3">
    <location>
        <begin position="309"/>
        <end position="327"/>
    </location>
</feature>
<organism evidence="5 6">
    <name type="scientific">Hanseniaspora valbyensis NRRL Y-1626</name>
    <dbReference type="NCBI Taxonomy" id="766949"/>
    <lineage>
        <taxon>Eukaryota</taxon>
        <taxon>Fungi</taxon>
        <taxon>Dikarya</taxon>
        <taxon>Ascomycota</taxon>
        <taxon>Saccharomycotina</taxon>
        <taxon>Saccharomycetes</taxon>
        <taxon>Saccharomycodales</taxon>
        <taxon>Saccharomycodaceae</taxon>
        <taxon>Hanseniaspora</taxon>
    </lineage>
</organism>
<dbReference type="InterPro" id="IPR026058">
    <property type="entry name" value="LIPIN"/>
</dbReference>
<reference evidence="6" key="1">
    <citation type="journal article" date="2016" name="Proc. Natl. Acad. Sci. U.S.A.">
        <title>Comparative genomics of biotechnologically important yeasts.</title>
        <authorList>
            <person name="Riley R."/>
            <person name="Haridas S."/>
            <person name="Wolfe K.H."/>
            <person name="Lopes M.R."/>
            <person name="Hittinger C.T."/>
            <person name="Goeker M."/>
            <person name="Salamov A.A."/>
            <person name="Wisecaver J.H."/>
            <person name="Long T.M."/>
            <person name="Calvey C.H."/>
            <person name="Aerts A.L."/>
            <person name="Barry K.W."/>
            <person name="Choi C."/>
            <person name="Clum A."/>
            <person name="Coughlan A.Y."/>
            <person name="Deshpande S."/>
            <person name="Douglass A.P."/>
            <person name="Hanson S.J."/>
            <person name="Klenk H.-P."/>
            <person name="LaButti K.M."/>
            <person name="Lapidus A."/>
            <person name="Lindquist E.A."/>
            <person name="Lipzen A.M."/>
            <person name="Meier-Kolthoff J.P."/>
            <person name="Ohm R.A."/>
            <person name="Otillar R.P."/>
            <person name="Pangilinan J.L."/>
            <person name="Peng Y."/>
            <person name="Rokas A."/>
            <person name="Rosa C.A."/>
            <person name="Scheuner C."/>
            <person name="Sibirny A.A."/>
            <person name="Slot J.C."/>
            <person name="Stielow J.B."/>
            <person name="Sun H."/>
            <person name="Kurtzman C.P."/>
            <person name="Blackwell M."/>
            <person name="Grigoriev I.V."/>
            <person name="Jeffries T.W."/>
        </authorList>
    </citation>
    <scope>NUCLEOTIDE SEQUENCE [LARGE SCALE GENOMIC DNA]</scope>
    <source>
        <strain evidence="6">NRRL Y-1626</strain>
    </source>
</reference>
<dbReference type="Pfam" id="PF08235">
    <property type="entry name" value="LNS2"/>
    <property type="match status" value="2"/>
</dbReference>
<dbReference type="InterPro" id="IPR013209">
    <property type="entry name" value="LNS2"/>
</dbReference>
<name>A0A1B7TDK4_9ASCO</name>
<dbReference type="Pfam" id="PF04571">
    <property type="entry name" value="Lipin_N"/>
    <property type="match status" value="1"/>
</dbReference>
<dbReference type="AlphaFoldDB" id="A0A1B7TDK4"/>
<dbReference type="InterPro" id="IPR023214">
    <property type="entry name" value="HAD_sf"/>
</dbReference>
<dbReference type="PANTHER" id="PTHR12181">
    <property type="entry name" value="LIPIN"/>
    <property type="match status" value="1"/>
</dbReference>
<feature type="region of interest" description="Disordered" evidence="3">
    <location>
        <begin position="685"/>
        <end position="819"/>
    </location>
</feature>